<reference evidence="2" key="1">
    <citation type="submission" date="2015-11" db="EMBL/GenBank/DDBJ databases">
        <title>De novo transcriptome assembly of four potential Pierce s Disease insect vectors from Arizona vineyards.</title>
        <authorList>
            <person name="Tassone E.E."/>
        </authorList>
    </citation>
    <scope>NUCLEOTIDE SEQUENCE</scope>
</reference>
<feature type="region of interest" description="Disordered" evidence="1">
    <location>
        <begin position="1"/>
        <end position="28"/>
    </location>
</feature>
<proteinExistence type="predicted"/>
<sequence length="113" mass="13045">MDIDIGQSDQINISSDELSSDLPVNPQQNVTAVSTNNTSNQCWVCKWEHDDFQPKRFHFDDFSSGLVLDFEDGAGATREIEIFHRFFNWDLVSHIANETNKYARDTVSYRKVK</sequence>
<name>A0A1B6MIT1_9HEMI</name>
<evidence type="ECO:0000256" key="1">
    <source>
        <dbReference type="SAM" id="MobiDB-lite"/>
    </source>
</evidence>
<feature type="compositionally biased region" description="Polar residues" evidence="1">
    <location>
        <begin position="7"/>
        <end position="17"/>
    </location>
</feature>
<gene>
    <name evidence="2" type="ORF">g.17980</name>
</gene>
<protein>
    <submittedName>
        <fullName evidence="2">Uncharacterized protein</fullName>
    </submittedName>
</protein>
<evidence type="ECO:0000313" key="2">
    <source>
        <dbReference type="EMBL" id="JAT35821.1"/>
    </source>
</evidence>
<organism evidence="2">
    <name type="scientific">Graphocephala atropunctata</name>
    <dbReference type="NCBI Taxonomy" id="36148"/>
    <lineage>
        <taxon>Eukaryota</taxon>
        <taxon>Metazoa</taxon>
        <taxon>Ecdysozoa</taxon>
        <taxon>Arthropoda</taxon>
        <taxon>Hexapoda</taxon>
        <taxon>Insecta</taxon>
        <taxon>Pterygota</taxon>
        <taxon>Neoptera</taxon>
        <taxon>Paraneoptera</taxon>
        <taxon>Hemiptera</taxon>
        <taxon>Auchenorrhyncha</taxon>
        <taxon>Membracoidea</taxon>
        <taxon>Cicadellidae</taxon>
        <taxon>Cicadellinae</taxon>
        <taxon>Cicadellini</taxon>
        <taxon>Graphocephala</taxon>
    </lineage>
</organism>
<dbReference type="EMBL" id="GEBQ01004156">
    <property type="protein sequence ID" value="JAT35821.1"/>
    <property type="molecule type" value="Transcribed_RNA"/>
</dbReference>
<accession>A0A1B6MIT1</accession>
<dbReference type="AlphaFoldDB" id="A0A1B6MIT1"/>